<name>A0A0A9DLT3_ARUDO</name>
<accession>A0A0A9DLT3</accession>
<evidence type="ECO:0000313" key="1">
    <source>
        <dbReference type="EMBL" id="JAD84737.1"/>
    </source>
</evidence>
<dbReference type="EMBL" id="GBRH01213158">
    <property type="protein sequence ID" value="JAD84737.1"/>
    <property type="molecule type" value="Transcribed_RNA"/>
</dbReference>
<protein>
    <submittedName>
        <fullName evidence="1">Uncharacterized protein</fullName>
    </submittedName>
</protein>
<organism evidence="1">
    <name type="scientific">Arundo donax</name>
    <name type="common">Giant reed</name>
    <name type="synonym">Donax arundinaceus</name>
    <dbReference type="NCBI Taxonomy" id="35708"/>
    <lineage>
        <taxon>Eukaryota</taxon>
        <taxon>Viridiplantae</taxon>
        <taxon>Streptophyta</taxon>
        <taxon>Embryophyta</taxon>
        <taxon>Tracheophyta</taxon>
        <taxon>Spermatophyta</taxon>
        <taxon>Magnoliopsida</taxon>
        <taxon>Liliopsida</taxon>
        <taxon>Poales</taxon>
        <taxon>Poaceae</taxon>
        <taxon>PACMAD clade</taxon>
        <taxon>Arundinoideae</taxon>
        <taxon>Arundineae</taxon>
        <taxon>Arundo</taxon>
    </lineage>
</organism>
<sequence length="95" mass="10894">MFIRLHFFQMRYQNTEVVLNLEGLQLLRGLSYTVMVINNTARKCVTFWSIERLQQKLQDAVTLRRSLVVHIISSTASLTHLQRAAPSLVEPSHAG</sequence>
<reference evidence="1" key="2">
    <citation type="journal article" date="2015" name="Data Brief">
        <title>Shoot transcriptome of the giant reed, Arundo donax.</title>
        <authorList>
            <person name="Barrero R.A."/>
            <person name="Guerrero F.D."/>
            <person name="Moolhuijzen P."/>
            <person name="Goolsby J.A."/>
            <person name="Tidwell J."/>
            <person name="Bellgard S.E."/>
            <person name="Bellgard M.I."/>
        </authorList>
    </citation>
    <scope>NUCLEOTIDE SEQUENCE</scope>
    <source>
        <tissue evidence="1">Shoot tissue taken approximately 20 cm above the soil surface</tissue>
    </source>
</reference>
<proteinExistence type="predicted"/>
<reference evidence="1" key="1">
    <citation type="submission" date="2014-09" db="EMBL/GenBank/DDBJ databases">
        <authorList>
            <person name="Magalhaes I.L.F."/>
            <person name="Oliveira U."/>
            <person name="Santos F.R."/>
            <person name="Vidigal T.H.D.A."/>
            <person name="Brescovit A.D."/>
            <person name="Santos A.J."/>
        </authorList>
    </citation>
    <scope>NUCLEOTIDE SEQUENCE</scope>
    <source>
        <tissue evidence="1">Shoot tissue taken approximately 20 cm above the soil surface</tissue>
    </source>
</reference>
<dbReference type="AlphaFoldDB" id="A0A0A9DLT3"/>